<name>A0AAD6PNY8_9ROSI</name>
<dbReference type="AlphaFoldDB" id="A0AAD6PNY8"/>
<dbReference type="Proteomes" id="UP001164929">
    <property type="component" value="Chromosome 19"/>
</dbReference>
<dbReference type="EMBL" id="JAQIZT010000019">
    <property type="protein sequence ID" value="KAJ6952002.1"/>
    <property type="molecule type" value="Genomic_DNA"/>
</dbReference>
<reference evidence="1" key="1">
    <citation type="journal article" date="2023" name="Mol. Ecol. Resour.">
        <title>Chromosome-level genome assembly of a triploid poplar Populus alba 'Berolinensis'.</title>
        <authorList>
            <person name="Chen S."/>
            <person name="Yu Y."/>
            <person name="Wang X."/>
            <person name="Wang S."/>
            <person name="Zhang T."/>
            <person name="Zhou Y."/>
            <person name="He R."/>
            <person name="Meng N."/>
            <person name="Wang Y."/>
            <person name="Liu W."/>
            <person name="Liu Z."/>
            <person name="Liu J."/>
            <person name="Guo Q."/>
            <person name="Huang H."/>
            <person name="Sederoff R.R."/>
            <person name="Wang G."/>
            <person name="Qu G."/>
            <person name="Chen S."/>
        </authorList>
    </citation>
    <scope>NUCLEOTIDE SEQUENCE</scope>
    <source>
        <strain evidence="1">SC-2020</strain>
    </source>
</reference>
<comment type="caution">
    <text evidence="1">The sequence shown here is derived from an EMBL/GenBank/DDBJ whole genome shotgun (WGS) entry which is preliminary data.</text>
</comment>
<proteinExistence type="predicted"/>
<accession>A0AAD6PNY8</accession>
<protein>
    <submittedName>
        <fullName evidence="1">Uncharacterized protein</fullName>
    </submittedName>
</protein>
<evidence type="ECO:0000313" key="1">
    <source>
        <dbReference type="EMBL" id="KAJ6952002.1"/>
    </source>
</evidence>
<gene>
    <name evidence="1" type="ORF">NC653_041232</name>
</gene>
<sequence length="143" mass="16353">MHVLIAGVKSSTPMILLVLSAYDHIKMEQCRRLANHLIVIWLTVTSHSITMVDILLHCHQAGRGDLMRRQGKRIILITTLELQPGIIDVQINLGRDLTWHLTSSRDQQLYLLCLRWLIFSFSPAISTQHFIQVQKLCITSSSQ</sequence>
<organism evidence="1 2">
    <name type="scientific">Populus alba x Populus x berolinensis</name>
    <dbReference type="NCBI Taxonomy" id="444605"/>
    <lineage>
        <taxon>Eukaryota</taxon>
        <taxon>Viridiplantae</taxon>
        <taxon>Streptophyta</taxon>
        <taxon>Embryophyta</taxon>
        <taxon>Tracheophyta</taxon>
        <taxon>Spermatophyta</taxon>
        <taxon>Magnoliopsida</taxon>
        <taxon>eudicotyledons</taxon>
        <taxon>Gunneridae</taxon>
        <taxon>Pentapetalae</taxon>
        <taxon>rosids</taxon>
        <taxon>fabids</taxon>
        <taxon>Malpighiales</taxon>
        <taxon>Salicaceae</taxon>
        <taxon>Saliceae</taxon>
        <taxon>Populus</taxon>
    </lineage>
</organism>
<keyword evidence="2" id="KW-1185">Reference proteome</keyword>
<evidence type="ECO:0000313" key="2">
    <source>
        <dbReference type="Proteomes" id="UP001164929"/>
    </source>
</evidence>